<evidence type="ECO:0000256" key="5">
    <source>
        <dbReference type="ARBA" id="ARBA00039040"/>
    </source>
</evidence>
<dbReference type="EC" id="4.1.1.112" evidence="2"/>
<dbReference type="GO" id="GO:0005739">
    <property type="term" value="C:mitochondrion"/>
    <property type="evidence" value="ECO:0007669"/>
    <property type="project" value="TreeGrafter"/>
</dbReference>
<gene>
    <name evidence="16" type="ORF">SNE40_017980</name>
</gene>
<dbReference type="PANTHER" id="PTHR11820">
    <property type="entry name" value="ACYLPYRUVASE"/>
    <property type="match status" value="1"/>
</dbReference>
<dbReference type="Proteomes" id="UP001347796">
    <property type="component" value="Unassembled WGS sequence"/>
</dbReference>
<dbReference type="GO" id="GO:0050163">
    <property type="term" value="F:oxaloacetate tautomerase activity"/>
    <property type="evidence" value="ECO:0007669"/>
    <property type="project" value="UniProtKB-EC"/>
</dbReference>
<protein>
    <recommendedName>
        <fullName evidence="10">Oxaloacetate tautomerase FAHD1, mitochondrial</fullName>
        <ecNumber evidence="5">3.7.1.5</ecNumber>
        <ecNumber evidence="2">4.1.1.112</ecNumber>
        <ecNumber evidence="9">5.3.2.2</ecNumber>
    </recommendedName>
    <alternativeName>
        <fullName evidence="7">Acylpyruvase FAHD1</fullName>
    </alternativeName>
    <alternativeName>
        <fullName evidence="6">Fumarylacetoacetate hydrolase domain-containing protein 1</fullName>
    </alternativeName>
    <alternativeName>
        <fullName evidence="4">Oxaloacetate decarboxylase</fullName>
    </alternativeName>
</protein>
<dbReference type="InterPro" id="IPR011234">
    <property type="entry name" value="Fumarylacetoacetase-like_C"/>
</dbReference>
<proteinExistence type="inferred from homology"/>
<evidence type="ECO:0000256" key="11">
    <source>
        <dbReference type="ARBA" id="ARBA00047858"/>
    </source>
</evidence>
<comment type="catalytic activity">
    <reaction evidence="14">
        <text>acetylpyruvate + H2O = acetate + pyruvate + H(+)</text>
        <dbReference type="Rhea" id="RHEA:16097"/>
        <dbReference type="ChEBI" id="CHEBI:15360"/>
        <dbReference type="ChEBI" id="CHEBI:15361"/>
        <dbReference type="ChEBI" id="CHEBI:15377"/>
        <dbReference type="ChEBI" id="CHEBI:15378"/>
        <dbReference type="ChEBI" id="CHEBI:30089"/>
    </reaction>
</comment>
<dbReference type="Pfam" id="PF01557">
    <property type="entry name" value="FAA_hydrolase"/>
    <property type="match status" value="1"/>
</dbReference>
<dbReference type="FunFam" id="3.90.850.10:FF:000003">
    <property type="entry name" value="Fumarylacetoacetate hydrolase domain-containing 1"/>
    <property type="match status" value="1"/>
</dbReference>
<evidence type="ECO:0000256" key="7">
    <source>
        <dbReference type="ARBA" id="ARBA00044830"/>
    </source>
</evidence>
<dbReference type="GO" id="GO:0018773">
    <property type="term" value="F:acetylpyruvate hydrolase activity"/>
    <property type="evidence" value="ECO:0007669"/>
    <property type="project" value="TreeGrafter"/>
</dbReference>
<evidence type="ECO:0000256" key="4">
    <source>
        <dbReference type="ARBA" id="ARBA00032305"/>
    </source>
</evidence>
<dbReference type="GO" id="GO:0008948">
    <property type="term" value="F:oxaloacetate decarboxylase activity"/>
    <property type="evidence" value="ECO:0007669"/>
    <property type="project" value="UniProtKB-EC"/>
</dbReference>
<evidence type="ECO:0000256" key="14">
    <source>
        <dbReference type="ARBA" id="ARBA00048846"/>
    </source>
</evidence>
<dbReference type="GO" id="GO:0047621">
    <property type="term" value="F:acylpyruvate hydrolase activity"/>
    <property type="evidence" value="ECO:0007669"/>
    <property type="project" value="UniProtKB-EC"/>
</dbReference>
<comment type="catalytic activity">
    <reaction evidence="8">
        <text>oxaloacetate = enol-oxaloacetate</text>
        <dbReference type="Rhea" id="RHEA:16021"/>
        <dbReference type="ChEBI" id="CHEBI:16452"/>
        <dbReference type="ChEBI" id="CHEBI:17479"/>
        <dbReference type="EC" id="5.3.2.2"/>
    </reaction>
    <physiologicalReaction direction="right-to-left" evidence="8">
        <dbReference type="Rhea" id="RHEA:16023"/>
    </physiologicalReaction>
</comment>
<comment type="catalytic activity">
    <reaction evidence="11">
        <text>a 3-acylpyruvate + H2O = a carboxylate + pyruvate + H(+)</text>
        <dbReference type="Rhea" id="RHEA:19009"/>
        <dbReference type="ChEBI" id="CHEBI:15361"/>
        <dbReference type="ChEBI" id="CHEBI:15377"/>
        <dbReference type="ChEBI" id="CHEBI:15378"/>
        <dbReference type="ChEBI" id="CHEBI:29067"/>
        <dbReference type="ChEBI" id="CHEBI:57278"/>
        <dbReference type="EC" id="3.7.1.5"/>
    </reaction>
</comment>
<dbReference type="InterPro" id="IPR036663">
    <property type="entry name" value="Fumarylacetoacetase_C_sf"/>
</dbReference>
<dbReference type="SUPFAM" id="SSF56529">
    <property type="entry name" value="FAH"/>
    <property type="match status" value="1"/>
</dbReference>
<dbReference type="GO" id="GO:0046872">
    <property type="term" value="F:metal ion binding"/>
    <property type="evidence" value="ECO:0007669"/>
    <property type="project" value="UniProtKB-KW"/>
</dbReference>
<accession>A0AAN8PF35</accession>
<evidence type="ECO:0000256" key="1">
    <source>
        <dbReference type="ARBA" id="ARBA00010211"/>
    </source>
</evidence>
<keyword evidence="17" id="KW-1185">Reference proteome</keyword>
<evidence type="ECO:0000256" key="9">
    <source>
        <dbReference type="ARBA" id="ARBA00044973"/>
    </source>
</evidence>
<name>A0AAN8PF35_PATCE</name>
<evidence type="ECO:0000256" key="8">
    <source>
        <dbReference type="ARBA" id="ARBA00044911"/>
    </source>
</evidence>
<comment type="catalytic activity">
    <reaction evidence="13">
        <text>oxaloacetate + H(+) = pyruvate + CO2</text>
        <dbReference type="Rhea" id="RHEA:15641"/>
        <dbReference type="ChEBI" id="CHEBI:15361"/>
        <dbReference type="ChEBI" id="CHEBI:15378"/>
        <dbReference type="ChEBI" id="CHEBI:16452"/>
        <dbReference type="ChEBI" id="CHEBI:16526"/>
        <dbReference type="EC" id="4.1.1.112"/>
    </reaction>
</comment>
<dbReference type="EC" id="5.3.2.2" evidence="9"/>
<dbReference type="GO" id="GO:0019752">
    <property type="term" value="P:carboxylic acid metabolic process"/>
    <property type="evidence" value="ECO:0007669"/>
    <property type="project" value="UniProtKB-ARBA"/>
</dbReference>
<evidence type="ECO:0000256" key="13">
    <source>
        <dbReference type="ARBA" id="ARBA00047973"/>
    </source>
</evidence>
<evidence type="ECO:0000313" key="16">
    <source>
        <dbReference type="EMBL" id="KAK6174764.1"/>
    </source>
</evidence>
<evidence type="ECO:0000256" key="10">
    <source>
        <dbReference type="ARBA" id="ARBA00044980"/>
    </source>
</evidence>
<sequence length="219" mass="23846">MSNTSKLSRFIEFGRKIVAVGRNYSEHAAELGNAVPTKPILFLKPTSSYITAGNPIKIPKGCSSLHHEVELGIVIGQRGVDIQENNAMDYVGGYILALDMTARDFQDEAKKKGQPWSLAKGFDTSCPVSGFIEKEKILDPGNVRLWLKVNDAVKQDGNTKDMIFNVPFLISYISGFFTLEPGDIILTGTPSGVSPVVAGDVIRAGLADVTEIEFKVEKK</sequence>
<dbReference type="EC" id="3.7.1.5" evidence="5"/>
<dbReference type="EMBL" id="JAZGQO010000011">
    <property type="protein sequence ID" value="KAK6174764.1"/>
    <property type="molecule type" value="Genomic_DNA"/>
</dbReference>
<evidence type="ECO:0000256" key="3">
    <source>
        <dbReference type="ARBA" id="ARBA00022723"/>
    </source>
</evidence>
<feature type="domain" description="Fumarylacetoacetase-like C-terminal" evidence="15">
    <location>
        <begin position="16"/>
        <end position="216"/>
    </location>
</feature>
<dbReference type="NCBIfam" id="NF007967">
    <property type="entry name" value="PRK10691.1"/>
    <property type="match status" value="1"/>
</dbReference>
<reference evidence="16 17" key="1">
    <citation type="submission" date="2024-01" db="EMBL/GenBank/DDBJ databases">
        <title>The genome of the rayed Mediterranean limpet Patella caerulea (Linnaeus, 1758).</title>
        <authorList>
            <person name="Anh-Thu Weber A."/>
            <person name="Halstead-Nussloch G."/>
        </authorList>
    </citation>
    <scope>NUCLEOTIDE SEQUENCE [LARGE SCALE GENOMIC DNA]</scope>
    <source>
        <strain evidence="16">AATW-2023a</strain>
        <tissue evidence="16">Whole specimen</tissue>
    </source>
</reference>
<organism evidence="16 17">
    <name type="scientific">Patella caerulea</name>
    <name type="common">Rayed Mediterranean limpet</name>
    <dbReference type="NCBI Taxonomy" id="87958"/>
    <lineage>
        <taxon>Eukaryota</taxon>
        <taxon>Metazoa</taxon>
        <taxon>Spiralia</taxon>
        <taxon>Lophotrochozoa</taxon>
        <taxon>Mollusca</taxon>
        <taxon>Gastropoda</taxon>
        <taxon>Patellogastropoda</taxon>
        <taxon>Patelloidea</taxon>
        <taxon>Patellidae</taxon>
        <taxon>Patella</taxon>
    </lineage>
</organism>
<evidence type="ECO:0000256" key="6">
    <source>
        <dbReference type="ARBA" id="ARBA00042340"/>
    </source>
</evidence>
<evidence type="ECO:0000259" key="15">
    <source>
        <dbReference type="Pfam" id="PF01557"/>
    </source>
</evidence>
<dbReference type="Gene3D" id="3.90.850.10">
    <property type="entry name" value="Fumarylacetoacetase-like, C-terminal domain"/>
    <property type="match status" value="1"/>
</dbReference>
<comment type="similarity">
    <text evidence="1">Belongs to the FAH family.</text>
</comment>
<comment type="caution">
    <text evidence="16">The sequence shown here is derived from an EMBL/GenBank/DDBJ whole genome shotgun (WGS) entry which is preliminary data.</text>
</comment>
<dbReference type="PANTHER" id="PTHR11820:SF7">
    <property type="entry name" value="ACYLPYRUVASE FAHD1, MITOCHONDRIAL"/>
    <property type="match status" value="1"/>
</dbReference>
<comment type="catalytic activity">
    <reaction evidence="12">
        <text>3-fumarylpyruvate + H2O = fumarate + pyruvate + H(+)</text>
        <dbReference type="Rhea" id="RHEA:26168"/>
        <dbReference type="ChEBI" id="CHEBI:15361"/>
        <dbReference type="ChEBI" id="CHEBI:15377"/>
        <dbReference type="ChEBI" id="CHEBI:15378"/>
        <dbReference type="ChEBI" id="CHEBI:16854"/>
        <dbReference type="ChEBI" id="CHEBI:29806"/>
    </reaction>
</comment>
<keyword evidence="3" id="KW-0479">Metal-binding</keyword>
<evidence type="ECO:0000313" key="17">
    <source>
        <dbReference type="Proteomes" id="UP001347796"/>
    </source>
</evidence>
<evidence type="ECO:0000256" key="12">
    <source>
        <dbReference type="ARBA" id="ARBA00047963"/>
    </source>
</evidence>
<dbReference type="AlphaFoldDB" id="A0AAN8PF35"/>
<evidence type="ECO:0000256" key="2">
    <source>
        <dbReference type="ARBA" id="ARBA00012947"/>
    </source>
</evidence>